<proteinExistence type="predicted"/>
<name>M1A879_SOLTU</name>
<feature type="region of interest" description="Disordered" evidence="1">
    <location>
        <begin position="265"/>
        <end position="295"/>
    </location>
</feature>
<feature type="compositionally biased region" description="Basic and acidic residues" evidence="1">
    <location>
        <begin position="129"/>
        <end position="138"/>
    </location>
</feature>
<dbReference type="PANTHER" id="PTHR22940:SF4">
    <property type="entry name" value="PROTEIN TIMELESS HOMOLOG"/>
    <property type="match status" value="1"/>
</dbReference>
<dbReference type="Gramene" id="PGSC0003DMT400016841">
    <property type="protein sequence ID" value="PGSC0003DMT400016841"/>
    <property type="gene ID" value="PGSC0003DMG400006588"/>
</dbReference>
<keyword evidence="3" id="KW-1185">Reference proteome</keyword>
<dbReference type="InterPro" id="IPR044998">
    <property type="entry name" value="Timeless"/>
</dbReference>
<evidence type="ECO:0000313" key="3">
    <source>
        <dbReference type="Proteomes" id="UP000011115"/>
    </source>
</evidence>
<reference evidence="2" key="2">
    <citation type="submission" date="2015-06" db="UniProtKB">
        <authorList>
            <consortium name="EnsemblPlants"/>
        </authorList>
    </citation>
    <scope>IDENTIFICATION</scope>
    <source>
        <strain evidence="2">DM1-3 516 R44</strain>
    </source>
</reference>
<sequence length="392" mass="44851">MLYQLSLLTIFYDILEEQKSRPCREYESIVFFLTNLVRRMLRKMKSNPLLFIEVLFWKSRRECHYLTCDSMLKDLSQFKNGKNSSGVKMTGEIGSSEANGWTRRSLADALGDDEADFPLDFSDAVRQKQSVEQESQREPKRRKLQALNDESRQKAEQLFERYKDSQNCCDLIAEALDPDGKISPLQVNRALKQLGYKIPRKKKTLNASAPDKPRNEEKVLESDLRLQNSDILEEGTSQRRHLHTRKRVQAFSQEQEQKIKDLFEQKTQKAVPQSEDGKLNINSMKTSSESDIEGKDAYDSERGELDQATAMEVTGFNNTASDVDGDVDAGNLATDLSSEQDAPPGNQGDQQLQDKFHSELSDFEDYDASLEAPIITVSRRRLRMVIDVEEDD</sequence>
<accession>M1A879</accession>
<evidence type="ECO:0000313" key="2">
    <source>
        <dbReference type="EnsemblPlants" id="PGSC0003DMT400016841"/>
    </source>
</evidence>
<dbReference type="Proteomes" id="UP000011115">
    <property type="component" value="Unassembled WGS sequence"/>
</dbReference>
<feature type="compositionally biased region" description="Polar residues" evidence="1">
    <location>
        <begin position="280"/>
        <end position="289"/>
    </location>
</feature>
<organism evidence="2 3">
    <name type="scientific">Solanum tuberosum</name>
    <name type="common">Potato</name>
    <dbReference type="NCBI Taxonomy" id="4113"/>
    <lineage>
        <taxon>Eukaryota</taxon>
        <taxon>Viridiplantae</taxon>
        <taxon>Streptophyta</taxon>
        <taxon>Embryophyta</taxon>
        <taxon>Tracheophyta</taxon>
        <taxon>Spermatophyta</taxon>
        <taxon>Magnoliopsida</taxon>
        <taxon>eudicotyledons</taxon>
        <taxon>Gunneridae</taxon>
        <taxon>Pentapetalae</taxon>
        <taxon>asterids</taxon>
        <taxon>lamiids</taxon>
        <taxon>Solanales</taxon>
        <taxon>Solanaceae</taxon>
        <taxon>Solanoideae</taxon>
        <taxon>Solaneae</taxon>
        <taxon>Solanum</taxon>
    </lineage>
</organism>
<feature type="region of interest" description="Disordered" evidence="1">
    <location>
        <begin position="129"/>
        <end position="149"/>
    </location>
</feature>
<dbReference type="PANTHER" id="PTHR22940">
    <property type="entry name" value="TIMEOUT/TIMELESS-2"/>
    <property type="match status" value="1"/>
</dbReference>
<evidence type="ECO:0000256" key="1">
    <source>
        <dbReference type="SAM" id="MobiDB-lite"/>
    </source>
</evidence>
<reference evidence="3" key="1">
    <citation type="journal article" date="2011" name="Nature">
        <title>Genome sequence and analysis of the tuber crop potato.</title>
        <authorList>
            <consortium name="The Potato Genome Sequencing Consortium"/>
        </authorList>
    </citation>
    <scope>NUCLEOTIDE SEQUENCE [LARGE SCALE GENOMIC DNA]</scope>
    <source>
        <strain evidence="3">cv. DM1-3 516 R44</strain>
    </source>
</reference>
<dbReference type="HOGENOM" id="CLU_704771_0_0_1"/>
<protein>
    <submittedName>
        <fullName evidence="2">Uncharacterized protein</fullName>
    </submittedName>
</protein>
<dbReference type="AlphaFoldDB" id="M1A879"/>
<dbReference type="ExpressionAtlas" id="M1A879">
    <property type="expression patterns" value="baseline"/>
</dbReference>
<feature type="region of interest" description="Disordered" evidence="1">
    <location>
        <begin position="317"/>
        <end position="354"/>
    </location>
</feature>
<dbReference type="EnsemblPlants" id="PGSC0003DMT400016841">
    <property type="protein sequence ID" value="PGSC0003DMT400016841"/>
    <property type="gene ID" value="PGSC0003DMG400006588"/>
</dbReference>